<dbReference type="Proteomes" id="UP001498398">
    <property type="component" value="Unassembled WGS sequence"/>
</dbReference>
<comment type="caution">
    <text evidence="1">The sequence shown here is derived from an EMBL/GenBank/DDBJ whole genome shotgun (WGS) entry which is preliminary data.</text>
</comment>
<sequence>MFPVDFDYENDTTTSDAYNIITEMVKTSLQQHRIDTNNKIDAFYEALDRERMSWIRQKELLDSSSEIQSEKQRKLHTEMGILSRRAEKIVDYVDQEIKDIMDLARRKTIIQRRHALQHDLQERLTKECSNLNDVLLLLIRHQNHSCKCGNLKSQLIRVI</sequence>
<keyword evidence="2" id="KW-1185">Reference proteome</keyword>
<evidence type="ECO:0000313" key="2">
    <source>
        <dbReference type="Proteomes" id="UP001498398"/>
    </source>
</evidence>
<protein>
    <submittedName>
        <fullName evidence="1">Uncharacterized protein</fullName>
    </submittedName>
</protein>
<dbReference type="EMBL" id="JBANRG010000109">
    <property type="protein sequence ID" value="KAK7435279.1"/>
    <property type="molecule type" value="Genomic_DNA"/>
</dbReference>
<proteinExistence type="predicted"/>
<name>A0ABR1INH4_9AGAR</name>
<evidence type="ECO:0000313" key="1">
    <source>
        <dbReference type="EMBL" id="KAK7435279.1"/>
    </source>
</evidence>
<accession>A0ABR1INH4</accession>
<feature type="non-terminal residue" evidence="1">
    <location>
        <position position="159"/>
    </location>
</feature>
<gene>
    <name evidence="1" type="ORF">VKT23_019724</name>
</gene>
<reference evidence="1 2" key="1">
    <citation type="submission" date="2024-01" db="EMBL/GenBank/DDBJ databases">
        <title>A draft genome for the cacao thread blight pathogen Marasmiellus scandens.</title>
        <authorList>
            <person name="Baruah I.K."/>
            <person name="Leung J."/>
            <person name="Bukari Y."/>
            <person name="Amoako-Attah I."/>
            <person name="Meinhardt L.W."/>
            <person name="Bailey B.A."/>
            <person name="Cohen S.P."/>
        </authorList>
    </citation>
    <scope>NUCLEOTIDE SEQUENCE [LARGE SCALE GENOMIC DNA]</scope>
    <source>
        <strain evidence="1 2">GH-19</strain>
    </source>
</reference>
<organism evidence="1 2">
    <name type="scientific">Marasmiellus scandens</name>
    <dbReference type="NCBI Taxonomy" id="2682957"/>
    <lineage>
        <taxon>Eukaryota</taxon>
        <taxon>Fungi</taxon>
        <taxon>Dikarya</taxon>
        <taxon>Basidiomycota</taxon>
        <taxon>Agaricomycotina</taxon>
        <taxon>Agaricomycetes</taxon>
        <taxon>Agaricomycetidae</taxon>
        <taxon>Agaricales</taxon>
        <taxon>Marasmiineae</taxon>
        <taxon>Omphalotaceae</taxon>
        <taxon>Marasmiellus</taxon>
    </lineage>
</organism>